<evidence type="ECO:0000259" key="1">
    <source>
        <dbReference type="Pfam" id="PF07603"/>
    </source>
</evidence>
<dbReference type="Pfam" id="PF07603">
    <property type="entry name" value="Lcl_C"/>
    <property type="match status" value="1"/>
</dbReference>
<keyword evidence="3" id="KW-1185">Reference proteome</keyword>
<accession>A0ABY9MQ58</accession>
<protein>
    <submittedName>
        <fullName evidence="2">DUF1566 domain-containing protein</fullName>
    </submittedName>
</protein>
<evidence type="ECO:0000313" key="3">
    <source>
        <dbReference type="Proteomes" id="UP001236657"/>
    </source>
</evidence>
<proteinExistence type="predicted"/>
<dbReference type="EMBL" id="CP133218">
    <property type="protein sequence ID" value="WML90790.1"/>
    <property type="molecule type" value="Genomic_DNA"/>
</dbReference>
<dbReference type="Proteomes" id="UP001236657">
    <property type="component" value="Chromosome"/>
</dbReference>
<dbReference type="RefSeq" id="WP_308895352.1">
    <property type="nucleotide sequence ID" value="NZ_CP133218.1"/>
</dbReference>
<evidence type="ECO:0000313" key="2">
    <source>
        <dbReference type="EMBL" id="WML90790.1"/>
    </source>
</evidence>
<sequence>MILSSLLVACGGGSTGTESVSTDTSNTVTASTAASASVATVAPAAAAVVVTASSRYLKLDGGGNALPADAQSWSCVKDKETGLIWEAKTDNGGLQDRDWRYRHFHNFSGYASSLDYNNNVLCENLGTASCDAYSYVNALKGSGLCGKADWRLPTMGELLDLVQYHADGQPPNIDRTYFADTIGKGAYCSENTITNPADCQYAEGTSVNYNADGRIECNYQGVDYGATIRAENPRGDSMVALRFSGEVQDGKSYPNANWICYTRLVTQ</sequence>
<feature type="domain" description="Lcl C-terminal" evidence="1">
    <location>
        <begin position="75"/>
        <end position="208"/>
    </location>
</feature>
<gene>
    <name evidence="2" type="ORF">RCF98_00200</name>
</gene>
<name>A0ABY9MQ58_9GAMM</name>
<organism evidence="2 3">
    <name type="scientific">Thiothrix lacustris</name>
    <dbReference type="NCBI Taxonomy" id="525917"/>
    <lineage>
        <taxon>Bacteria</taxon>
        <taxon>Pseudomonadati</taxon>
        <taxon>Pseudomonadota</taxon>
        <taxon>Gammaproteobacteria</taxon>
        <taxon>Thiotrichales</taxon>
        <taxon>Thiotrichaceae</taxon>
        <taxon>Thiothrix</taxon>
    </lineage>
</organism>
<dbReference type="InterPro" id="IPR011460">
    <property type="entry name" value="Lcl_C"/>
</dbReference>
<reference evidence="2 3" key="1">
    <citation type="submission" date="2023-08" db="EMBL/GenBank/DDBJ databases">
        <title>New molecular markers tilS and rpoB for phylogenetic and monitoring studies of the genus Thiothrix biodiversity.</title>
        <authorList>
            <person name="Ravin N.V."/>
            <person name="Smolyakov D."/>
            <person name="Markov N.D."/>
            <person name="Beletsky A.V."/>
            <person name="Mardanov A.V."/>
            <person name="Rudenko T.S."/>
            <person name="Grabovich M.Y."/>
        </authorList>
    </citation>
    <scope>NUCLEOTIDE SEQUENCE [LARGE SCALE GENOMIC DNA]</scope>
    <source>
        <strain evidence="2 3">MK1</strain>
    </source>
</reference>